<dbReference type="EMBL" id="BKCJ011845473">
    <property type="protein sequence ID" value="GFD57830.1"/>
    <property type="molecule type" value="Genomic_DNA"/>
</dbReference>
<evidence type="ECO:0000313" key="1">
    <source>
        <dbReference type="EMBL" id="GFD57830.1"/>
    </source>
</evidence>
<proteinExistence type="predicted"/>
<organism evidence="1">
    <name type="scientific">Tanacetum cinerariifolium</name>
    <name type="common">Dalmatian daisy</name>
    <name type="synonym">Chrysanthemum cinerariifolium</name>
    <dbReference type="NCBI Taxonomy" id="118510"/>
    <lineage>
        <taxon>Eukaryota</taxon>
        <taxon>Viridiplantae</taxon>
        <taxon>Streptophyta</taxon>
        <taxon>Embryophyta</taxon>
        <taxon>Tracheophyta</taxon>
        <taxon>Spermatophyta</taxon>
        <taxon>Magnoliopsida</taxon>
        <taxon>eudicotyledons</taxon>
        <taxon>Gunneridae</taxon>
        <taxon>Pentapetalae</taxon>
        <taxon>asterids</taxon>
        <taxon>campanulids</taxon>
        <taxon>Asterales</taxon>
        <taxon>Asteraceae</taxon>
        <taxon>Asteroideae</taxon>
        <taxon>Anthemideae</taxon>
        <taxon>Anthemidinae</taxon>
        <taxon>Tanacetum</taxon>
    </lineage>
</organism>
<accession>A0A699XHG2</accession>
<name>A0A699XHG2_TANCI</name>
<comment type="caution">
    <text evidence="1">The sequence shown here is derived from an EMBL/GenBank/DDBJ whole genome shotgun (WGS) entry which is preliminary data.</text>
</comment>
<protein>
    <submittedName>
        <fullName evidence="1">Uncharacterized protein</fullName>
    </submittedName>
</protein>
<feature type="non-terminal residue" evidence="1">
    <location>
        <position position="79"/>
    </location>
</feature>
<feature type="non-terminal residue" evidence="1">
    <location>
        <position position="1"/>
    </location>
</feature>
<reference evidence="1" key="1">
    <citation type="journal article" date="2019" name="Sci. Rep.">
        <title>Draft genome of Tanacetum cinerariifolium, the natural source of mosquito coil.</title>
        <authorList>
            <person name="Yamashiro T."/>
            <person name="Shiraishi A."/>
            <person name="Satake H."/>
            <person name="Nakayama K."/>
        </authorList>
    </citation>
    <scope>NUCLEOTIDE SEQUENCE</scope>
</reference>
<dbReference type="AlphaFoldDB" id="A0A699XHG2"/>
<gene>
    <name evidence="1" type="ORF">Tci_929799</name>
</gene>
<sequence length="79" mass="8521">LQVAVEALLGRELGRVVAAFTLREVAVHDGHRHAVGVFVGAANEALLRFFIVAGKALVQAQWRLEGEQGDTVVAFLPMK</sequence>